<dbReference type="InterPro" id="IPR003856">
    <property type="entry name" value="LPS_length_determ_N"/>
</dbReference>
<keyword evidence="5 7" id="KW-0472">Membrane</keyword>
<feature type="transmembrane region" description="Helical" evidence="7">
    <location>
        <begin position="415"/>
        <end position="435"/>
    </location>
</feature>
<feature type="transmembrane region" description="Helical" evidence="7">
    <location>
        <begin position="478"/>
        <end position="499"/>
    </location>
</feature>
<reference evidence="9 10" key="1">
    <citation type="submission" date="2019-01" db="EMBL/GenBank/DDBJ databases">
        <title>Altererythrobacter rhizovicinus sp. nov., isolated from the rhizosphere soil of Haloxylon ammodendron.</title>
        <authorList>
            <person name="Li H.-P."/>
            <person name="Gou J.-Y."/>
            <person name="Yao D."/>
            <person name="Han Q.-Q."/>
            <person name="Shao K.-Z."/>
            <person name="Zhao Q."/>
            <person name="Zhang J.-L."/>
        </authorList>
    </citation>
    <scope>NUCLEOTIDE SEQUENCE [LARGE SCALE GENOMIC DNA]</scope>
    <source>
        <strain evidence="9 10">AY-3R</strain>
    </source>
</reference>
<organism evidence="9 10">
    <name type="scientific">Pelagerythrobacter rhizovicinus</name>
    <dbReference type="NCBI Taxonomy" id="2268576"/>
    <lineage>
        <taxon>Bacteria</taxon>
        <taxon>Pseudomonadati</taxon>
        <taxon>Pseudomonadota</taxon>
        <taxon>Alphaproteobacteria</taxon>
        <taxon>Sphingomonadales</taxon>
        <taxon>Erythrobacteraceae</taxon>
        <taxon>Pelagerythrobacter</taxon>
    </lineage>
</organism>
<evidence type="ECO:0000256" key="7">
    <source>
        <dbReference type="SAM" id="Phobius"/>
    </source>
</evidence>
<evidence type="ECO:0000256" key="3">
    <source>
        <dbReference type="ARBA" id="ARBA00022692"/>
    </source>
</evidence>
<evidence type="ECO:0000256" key="1">
    <source>
        <dbReference type="ARBA" id="ARBA00004651"/>
    </source>
</evidence>
<proteinExistence type="predicted"/>
<dbReference type="GO" id="GO:0005886">
    <property type="term" value="C:plasma membrane"/>
    <property type="evidence" value="ECO:0007669"/>
    <property type="project" value="UniProtKB-SubCell"/>
</dbReference>
<dbReference type="EMBL" id="SDPV01000001">
    <property type="protein sequence ID" value="RXZ65766.1"/>
    <property type="molecule type" value="Genomic_DNA"/>
</dbReference>
<keyword evidence="10" id="KW-1185">Reference proteome</keyword>
<feature type="transmembrane region" description="Helical" evidence="7">
    <location>
        <begin position="20"/>
        <end position="40"/>
    </location>
</feature>
<dbReference type="InterPro" id="IPR014345">
    <property type="entry name" value="XrtA_polysacc_chain"/>
</dbReference>
<dbReference type="PANTHER" id="PTHR32309">
    <property type="entry name" value="TYROSINE-PROTEIN KINASE"/>
    <property type="match status" value="1"/>
</dbReference>
<keyword evidence="6" id="KW-0175">Coiled coil</keyword>
<evidence type="ECO:0000256" key="6">
    <source>
        <dbReference type="SAM" id="Coils"/>
    </source>
</evidence>
<dbReference type="OrthoDB" id="9795292at2"/>
<dbReference type="RefSeq" id="WP_129523243.1">
    <property type="nucleotide sequence ID" value="NZ_SDPV01000001.1"/>
</dbReference>
<evidence type="ECO:0000256" key="5">
    <source>
        <dbReference type="ARBA" id="ARBA00023136"/>
    </source>
</evidence>
<keyword evidence="3 7" id="KW-0812">Transmembrane</keyword>
<name>A0A4V1QWD4_9SPHN</name>
<accession>A0A4V1QWD4</accession>
<comment type="caution">
    <text evidence="9">The sequence shown here is derived from an EMBL/GenBank/DDBJ whole genome shotgun (WGS) entry which is preliminary data.</text>
</comment>
<dbReference type="AlphaFoldDB" id="A0A4V1QWD4"/>
<dbReference type="NCBIfam" id="TIGR03007">
    <property type="entry name" value="pepcterm_ChnLen"/>
    <property type="match status" value="1"/>
</dbReference>
<dbReference type="GO" id="GO:0004713">
    <property type="term" value="F:protein tyrosine kinase activity"/>
    <property type="evidence" value="ECO:0007669"/>
    <property type="project" value="TreeGrafter"/>
</dbReference>
<evidence type="ECO:0000259" key="8">
    <source>
        <dbReference type="Pfam" id="PF02706"/>
    </source>
</evidence>
<feature type="coiled-coil region" evidence="6">
    <location>
        <begin position="319"/>
        <end position="384"/>
    </location>
</feature>
<feature type="coiled-coil region" evidence="6">
    <location>
        <begin position="172"/>
        <end position="234"/>
    </location>
</feature>
<keyword evidence="4 7" id="KW-1133">Transmembrane helix</keyword>
<dbReference type="PANTHER" id="PTHR32309:SF13">
    <property type="entry name" value="FERRIC ENTEROBACTIN TRANSPORT PROTEIN FEPE"/>
    <property type="match status" value="1"/>
</dbReference>
<evidence type="ECO:0000256" key="4">
    <source>
        <dbReference type="ARBA" id="ARBA00022989"/>
    </source>
</evidence>
<keyword evidence="2" id="KW-1003">Cell membrane</keyword>
<evidence type="ECO:0000313" key="10">
    <source>
        <dbReference type="Proteomes" id="UP000293623"/>
    </source>
</evidence>
<evidence type="ECO:0000256" key="2">
    <source>
        <dbReference type="ARBA" id="ARBA00022475"/>
    </source>
</evidence>
<sequence length="505" mass="54222">MNEVFEELQAALYSAWHRRWLVLAVAWGVCILGWLAVAMIPNTYESKARVFVQLDDVLAQQIGIAGAGKDEIERVRKTLLSSVNLEKVVRSTKLGDGVTSPQQMEGAIAGLAEKIKVVSTEDNLFEITAQIGQSSLSDAENAALAQDVVQKMIDIFREENIAGSRGEVAETLIFIEQQLEDRKRELEAAEQRRLAFEAEHPELIGGTTSLSAKLQALRAEMRGVDADLAAAQSALAAIGGQIAGTPRTLVTAGEGGARGALMQARSQLASLQARGLTDNHPDIAALKRQIELLERQAAREGPNASGTANPAYTSLVAIRAEREANVQALMARKAALQADLTGMMAVQAEEPAVAAEANRISRDYEVLKQKYDELLQNREEMRLRSQVESERSSFRFEVVDPPSTPRTPAAPNRPILLIGVLILGIGAGGGAAFALSQVRSTFATDAKLERSLGLPVIGTISHTLTDATRAVARRRMKLFAAGCASLGGLCLLLLAVEFVQVGMVG</sequence>
<protein>
    <submittedName>
        <fullName evidence="9">Chain-length determining protein</fullName>
    </submittedName>
</protein>
<evidence type="ECO:0000313" key="9">
    <source>
        <dbReference type="EMBL" id="RXZ65766.1"/>
    </source>
</evidence>
<dbReference type="Pfam" id="PF02706">
    <property type="entry name" value="Wzz"/>
    <property type="match status" value="1"/>
</dbReference>
<feature type="domain" description="Polysaccharide chain length determinant N-terminal" evidence="8">
    <location>
        <begin position="16"/>
        <end position="91"/>
    </location>
</feature>
<dbReference type="InterPro" id="IPR050445">
    <property type="entry name" value="Bact_polysacc_biosynth/exp"/>
</dbReference>
<dbReference type="Proteomes" id="UP000293623">
    <property type="component" value="Unassembled WGS sequence"/>
</dbReference>
<gene>
    <name evidence="9" type="ORF">ETX26_03260</name>
</gene>
<comment type="subcellular location">
    <subcellularLocation>
        <location evidence="1">Cell membrane</location>
        <topology evidence="1">Multi-pass membrane protein</topology>
    </subcellularLocation>
</comment>